<dbReference type="EMBL" id="JBHSBL010000030">
    <property type="protein sequence ID" value="MFC4071999.1"/>
    <property type="molecule type" value="Genomic_DNA"/>
</dbReference>
<evidence type="ECO:0000313" key="4">
    <source>
        <dbReference type="EMBL" id="MFC4071999.1"/>
    </source>
</evidence>
<sequence length="281" mass="30182">MKPGVTWRSRKVPGRNGPVRTREYRPAAPRPDAEVVVWVHGGAYVGGSLRMPESHAVATDLARTGRPVVAVDYRKVSYLPLLLPKRRIRPHRNNFPVPVHDVLDAYLDTVRRFPGRRVVLGGASAGANLSACATLRAEGHRPAGLILAYGAFHVELPPIPAALRASIDASAVKRQFTAEVYRRVTLNLVGDAAVLDDPDASPATAPVDAIPPALFVDADADTLRASSELYAERLTKEGVPVVSTFVEGSSHGFLNRPAAAHYRQGLTVMGEWLDGLGAVEG</sequence>
<evidence type="ECO:0000256" key="1">
    <source>
        <dbReference type="ARBA" id="ARBA00022801"/>
    </source>
</evidence>
<keyword evidence="5" id="KW-1185">Reference proteome</keyword>
<dbReference type="Proteomes" id="UP001595867">
    <property type="component" value="Unassembled WGS sequence"/>
</dbReference>
<name>A0ABV8J5Z4_9ACTN</name>
<evidence type="ECO:0000256" key="2">
    <source>
        <dbReference type="SAM" id="MobiDB-lite"/>
    </source>
</evidence>
<dbReference type="PANTHER" id="PTHR48081:SF8">
    <property type="entry name" value="ALPHA_BETA HYDROLASE FOLD-3 DOMAIN-CONTAINING PROTEIN-RELATED"/>
    <property type="match status" value="1"/>
</dbReference>
<evidence type="ECO:0000259" key="3">
    <source>
        <dbReference type="Pfam" id="PF07859"/>
    </source>
</evidence>
<dbReference type="RefSeq" id="WP_378072916.1">
    <property type="nucleotide sequence ID" value="NZ_JBHSBL010000030.1"/>
</dbReference>
<dbReference type="Gene3D" id="3.40.50.1820">
    <property type="entry name" value="alpha/beta hydrolase"/>
    <property type="match status" value="1"/>
</dbReference>
<accession>A0ABV8J5Z4</accession>
<comment type="caution">
    <text evidence="4">The sequence shown here is derived from an EMBL/GenBank/DDBJ whole genome shotgun (WGS) entry which is preliminary data.</text>
</comment>
<dbReference type="PANTHER" id="PTHR48081">
    <property type="entry name" value="AB HYDROLASE SUPERFAMILY PROTEIN C4A8.06C"/>
    <property type="match status" value="1"/>
</dbReference>
<organism evidence="4 5">
    <name type="scientific">Actinoplanes subglobosus</name>
    <dbReference type="NCBI Taxonomy" id="1547892"/>
    <lineage>
        <taxon>Bacteria</taxon>
        <taxon>Bacillati</taxon>
        <taxon>Actinomycetota</taxon>
        <taxon>Actinomycetes</taxon>
        <taxon>Micromonosporales</taxon>
        <taxon>Micromonosporaceae</taxon>
        <taxon>Actinoplanes</taxon>
    </lineage>
</organism>
<evidence type="ECO:0000313" key="5">
    <source>
        <dbReference type="Proteomes" id="UP001595867"/>
    </source>
</evidence>
<feature type="region of interest" description="Disordered" evidence="2">
    <location>
        <begin position="1"/>
        <end position="26"/>
    </location>
</feature>
<proteinExistence type="predicted"/>
<feature type="domain" description="Alpha/beta hydrolase fold-3" evidence="3">
    <location>
        <begin position="36"/>
        <end position="254"/>
    </location>
</feature>
<dbReference type="Pfam" id="PF07859">
    <property type="entry name" value="Abhydrolase_3"/>
    <property type="match status" value="1"/>
</dbReference>
<reference evidence="5" key="1">
    <citation type="journal article" date="2019" name="Int. J. Syst. Evol. Microbiol.">
        <title>The Global Catalogue of Microorganisms (GCM) 10K type strain sequencing project: providing services to taxonomists for standard genome sequencing and annotation.</title>
        <authorList>
            <consortium name="The Broad Institute Genomics Platform"/>
            <consortium name="The Broad Institute Genome Sequencing Center for Infectious Disease"/>
            <person name="Wu L."/>
            <person name="Ma J."/>
        </authorList>
    </citation>
    <scope>NUCLEOTIDE SEQUENCE [LARGE SCALE GENOMIC DNA]</scope>
    <source>
        <strain evidence="5">TBRC 5832</strain>
    </source>
</reference>
<dbReference type="InterPro" id="IPR013094">
    <property type="entry name" value="AB_hydrolase_3"/>
</dbReference>
<keyword evidence="1 4" id="KW-0378">Hydrolase</keyword>
<dbReference type="SUPFAM" id="SSF53474">
    <property type="entry name" value="alpha/beta-Hydrolases"/>
    <property type="match status" value="1"/>
</dbReference>
<dbReference type="InterPro" id="IPR050300">
    <property type="entry name" value="GDXG_lipolytic_enzyme"/>
</dbReference>
<dbReference type="GO" id="GO:0016787">
    <property type="term" value="F:hydrolase activity"/>
    <property type="evidence" value="ECO:0007669"/>
    <property type="project" value="UniProtKB-KW"/>
</dbReference>
<protein>
    <submittedName>
        <fullName evidence="4">Alpha/beta hydrolase</fullName>
    </submittedName>
</protein>
<gene>
    <name evidence="4" type="ORF">ACFO0C_44295</name>
</gene>
<dbReference type="InterPro" id="IPR029058">
    <property type="entry name" value="AB_hydrolase_fold"/>
</dbReference>